<accession>A0A369AXN6</accession>
<reference evidence="5 6" key="1">
    <citation type="submission" date="2018-07" db="EMBL/GenBank/DDBJ databases">
        <title>Genomic Encyclopedia of Type Strains, Phase IV (KMG-IV): sequencing the most valuable type-strain genomes for metagenomic binning, comparative biology and taxonomic classification.</title>
        <authorList>
            <person name="Goeker M."/>
        </authorList>
    </citation>
    <scope>NUCLEOTIDE SEQUENCE [LARGE SCALE GENOMIC DNA]</scope>
    <source>
        <strain evidence="5 6">DSM 27016</strain>
    </source>
</reference>
<dbReference type="Pfam" id="PF02311">
    <property type="entry name" value="AraC_binding"/>
    <property type="match status" value="1"/>
</dbReference>
<protein>
    <submittedName>
        <fullName evidence="5">AraC family transcriptional regulator</fullName>
    </submittedName>
</protein>
<dbReference type="InterPro" id="IPR014710">
    <property type="entry name" value="RmlC-like_jellyroll"/>
</dbReference>
<evidence type="ECO:0000313" key="6">
    <source>
        <dbReference type="Proteomes" id="UP000253034"/>
    </source>
</evidence>
<dbReference type="InterPro" id="IPR009057">
    <property type="entry name" value="Homeodomain-like_sf"/>
</dbReference>
<keyword evidence="1" id="KW-0805">Transcription regulation</keyword>
<dbReference type="PANTHER" id="PTHR43280">
    <property type="entry name" value="ARAC-FAMILY TRANSCRIPTIONAL REGULATOR"/>
    <property type="match status" value="1"/>
</dbReference>
<dbReference type="Gene3D" id="1.10.10.60">
    <property type="entry name" value="Homeodomain-like"/>
    <property type="match status" value="2"/>
</dbReference>
<name>A0A369AXN6_9FIRM</name>
<evidence type="ECO:0000256" key="2">
    <source>
        <dbReference type="ARBA" id="ARBA00023125"/>
    </source>
</evidence>
<dbReference type="PROSITE" id="PS00041">
    <property type="entry name" value="HTH_ARAC_FAMILY_1"/>
    <property type="match status" value="1"/>
</dbReference>
<dbReference type="InterPro" id="IPR018060">
    <property type="entry name" value="HTH_AraC"/>
</dbReference>
<keyword evidence="2" id="KW-0238">DNA-binding</keyword>
<evidence type="ECO:0000256" key="1">
    <source>
        <dbReference type="ARBA" id="ARBA00023015"/>
    </source>
</evidence>
<comment type="caution">
    <text evidence="5">The sequence shown here is derived from an EMBL/GenBank/DDBJ whole genome shotgun (WGS) entry which is preliminary data.</text>
</comment>
<dbReference type="SUPFAM" id="SSF46689">
    <property type="entry name" value="Homeodomain-like"/>
    <property type="match status" value="2"/>
</dbReference>
<sequence>MIFFEKHGVDQKELFRFFPLKNYNFPLHFHRAYELIYINDGHLSVSVDQKEYLLQKNDLAFIFTNQMHEFKTVEYSDITIILFSPELIGDFYMNFKGFIPNDNVLHLERELNLKNACSIYEQKSFLYAVCADLINQKQFIPVKQSHKIRVLYKILLYIEQNYSVNCTLKAIAKYLQYDYSYISKLFVKLMNMTFTDYLNNYRISQACYLLKNFHQPIGEVAINCGYDSLRTFHRNFRKIMGQSPGTFLKETQKKV</sequence>
<dbReference type="InterPro" id="IPR018062">
    <property type="entry name" value="HTH_AraC-typ_CS"/>
</dbReference>
<dbReference type="InterPro" id="IPR037923">
    <property type="entry name" value="HTH-like"/>
</dbReference>
<dbReference type="RefSeq" id="WP_114299016.1">
    <property type="nucleotide sequence ID" value="NZ_QPJT01000023.1"/>
</dbReference>
<proteinExistence type="predicted"/>
<dbReference type="PROSITE" id="PS01124">
    <property type="entry name" value="HTH_ARAC_FAMILY_2"/>
    <property type="match status" value="1"/>
</dbReference>
<gene>
    <name evidence="5" type="ORF">DFR58_1234</name>
</gene>
<keyword evidence="6" id="KW-1185">Reference proteome</keyword>
<dbReference type="Proteomes" id="UP000253034">
    <property type="component" value="Unassembled WGS sequence"/>
</dbReference>
<dbReference type="OrthoDB" id="9799319at2"/>
<dbReference type="GO" id="GO:0043565">
    <property type="term" value="F:sequence-specific DNA binding"/>
    <property type="evidence" value="ECO:0007669"/>
    <property type="project" value="InterPro"/>
</dbReference>
<dbReference type="GO" id="GO:0003700">
    <property type="term" value="F:DNA-binding transcription factor activity"/>
    <property type="evidence" value="ECO:0007669"/>
    <property type="project" value="InterPro"/>
</dbReference>
<dbReference type="Gene3D" id="2.60.120.10">
    <property type="entry name" value="Jelly Rolls"/>
    <property type="match status" value="1"/>
</dbReference>
<dbReference type="InterPro" id="IPR003313">
    <property type="entry name" value="AraC-bd"/>
</dbReference>
<dbReference type="SMART" id="SM00342">
    <property type="entry name" value="HTH_ARAC"/>
    <property type="match status" value="1"/>
</dbReference>
<evidence type="ECO:0000256" key="3">
    <source>
        <dbReference type="ARBA" id="ARBA00023163"/>
    </source>
</evidence>
<evidence type="ECO:0000313" key="5">
    <source>
        <dbReference type="EMBL" id="RCX12194.1"/>
    </source>
</evidence>
<dbReference type="PANTHER" id="PTHR43280:SF2">
    <property type="entry name" value="HTH-TYPE TRANSCRIPTIONAL REGULATOR EXSA"/>
    <property type="match status" value="1"/>
</dbReference>
<keyword evidence="3" id="KW-0804">Transcription</keyword>
<evidence type="ECO:0000259" key="4">
    <source>
        <dbReference type="PROSITE" id="PS01124"/>
    </source>
</evidence>
<dbReference type="Pfam" id="PF12833">
    <property type="entry name" value="HTH_18"/>
    <property type="match status" value="1"/>
</dbReference>
<dbReference type="EMBL" id="QPJT01000023">
    <property type="protein sequence ID" value="RCX12194.1"/>
    <property type="molecule type" value="Genomic_DNA"/>
</dbReference>
<dbReference type="AlphaFoldDB" id="A0A369AXN6"/>
<organism evidence="5 6">
    <name type="scientific">Anaerobacterium chartisolvens</name>
    <dbReference type="NCBI Taxonomy" id="1297424"/>
    <lineage>
        <taxon>Bacteria</taxon>
        <taxon>Bacillati</taxon>
        <taxon>Bacillota</taxon>
        <taxon>Clostridia</taxon>
        <taxon>Eubacteriales</taxon>
        <taxon>Oscillospiraceae</taxon>
        <taxon>Anaerobacterium</taxon>
    </lineage>
</organism>
<feature type="domain" description="HTH araC/xylS-type" evidence="4">
    <location>
        <begin position="152"/>
        <end position="250"/>
    </location>
</feature>
<dbReference type="SUPFAM" id="SSF51215">
    <property type="entry name" value="Regulatory protein AraC"/>
    <property type="match status" value="1"/>
</dbReference>